<dbReference type="AlphaFoldDB" id="A0A6A6R626"/>
<gene>
    <name evidence="1" type="ORF">BU16DRAFT_524250</name>
</gene>
<dbReference type="EMBL" id="MU004184">
    <property type="protein sequence ID" value="KAF2499804.1"/>
    <property type="molecule type" value="Genomic_DNA"/>
</dbReference>
<reference evidence="1" key="1">
    <citation type="journal article" date="2020" name="Stud. Mycol.">
        <title>101 Dothideomycetes genomes: a test case for predicting lifestyles and emergence of pathogens.</title>
        <authorList>
            <person name="Haridas S."/>
            <person name="Albert R."/>
            <person name="Binder M."/>
            <person name="Bloem J."/>
            <person name="Labutti K."/>
            <person name="Salamov A."/>
            <person name="Andreopoulos B."/>
            <person name="Baker S."/>
            <person name="Barry K."/>
            <person name="Bills G."/>
            <person name="Bluhm B."/>
            <person name="Cannon C."/>
            <person name="Castanera R."/>
            <person name="Culley D."/>
            <person name="Daum C."/>
            <person name="Ezra D."/>
            <person name="Gonzalez J."/>
            <person name="Henrissat B."/>
            <person name="Kuo A."/>
            <person name="Liang C."/>
            <person name="Lipzen A."/>
            <person name="Lutzoni F."/>
            <person name="Magnuson J."/>
            <person name="Mondo S."/>
            <person name="Nolan M."/>
            <person name="Ohm R."/>
            <person name="Pangilinan J."/>
            <person name="Park H.-J."/>
            <person name="Ramirez L."/>
            <person name="Alfaro M."/>
            <person name="Sun H."/>
            <person name="Tritt A."/>
            <person name="Yoshinaga Y."/>
            <person name="Zwiers L.-H."/>
            <person name="Turgeon B."/>
            <person name="Goodwin S."/>
            <person name="Spatafora J."/>
            <person name="Crous P."/>
            <person name="Grigoriev I."/>
        </authorList>
    </citation>
    <scope>NUCLEOTIDE SEQUENCE</scope>
    <source>
        <strain evidence="1">CBS 269.34</strain>
    </source>
</reference>
<accession>A0A6A6R626</accession>
<protein>
    <submittedName>
        <fullName evidence="1">Uncharacterized protein</fullName>
    </submittedName>
</protein>
<organism evidence="1 2">
    <name type="scientific">Lophium mytilinum</name>
    <dbReference type="NCBI Taxonomy" id="390894"/>
    <lineage>
        <taxon>Eukaryota</taxon>
        <taxon>Fungi</taxon>
        <taxon>Dikarya</taxon>
        <taxon>Ascomycota</taxon>
        <taxon>Pezizomycotina</taxon>
        <taxon>Dothideomycetes</taxon>
        <taxon>Pleosporomycetidae</taxon>
        <taxon>Mytilinidiales</taxon>
        <taxon>Mytilinidiaceae</taxon>
        <taxon>Lophium</taxon>
    </lineage>
</organism>
<name>A0A6A6R626_9PEZI</name>
<evidence type="ECO:0000313" key="2">
    <source>
        <dbReference type="Proteomes" id="UP000799750"/>
    </source>
</evidence>
<evidence type="ECO:0000313" key="1">
    <source>
        <dbReference type="EMBL" id="KAF2499804.1"/>
    </source>
</evidence>
<sequence length="84" mass="8908">MALPLCRCTAVIVACGVGLWDHHGILKKFPSEECHDGVAATGGLRHAPEQAPQQGAGGCGFPNVRNLDRCRSDRQFSVARGVPL</sequence>
<proteinExistence type="predicted"/>
<dbReference type="Proteomes" id="UP000799750">
    <property type="component" value="Unassembled WGS sequence"/>
</dbReference>
<keyword evidence="2" id="KW-1185">Reference proteome</keyword>